<dbReference type="Proteomes" id="UP000289703">
    <property type="component" value="Unassembled WGS sequence"/>
</dbReference>
<sequence length="193" mass="22107">MAFTLQLSDKAPDFKLPATDGILYKLSDFKSSKLLVVFFTCNHCPYVIGSDEDTRAIADKYIPHGVEFVAINSNSANTYQEDDYDHMVDRMEEYDFPWVYLHDETQEIAKAYGALRTPHFYLFDEARKLIYTGRAVDNPKDISKVQVRDLERAIDEYLAGKPISVPLTNPIGCNVKWDGKDKHWMPVDACDLI</sequence>
<dbReference type="PANTHER" id="PTHR43640">
    <property type="entry name" value="OS07G0260300 PROTEIN"/>
    <property type="match status" value="1"/>
</dbReference>
<gene>
    <name evidence="2" type="ORF">EO244_16160</name>
</gene>
<dbReference type="AlphaFoldDB" id="A0A4Q1JIY5"/>
<dbReference type="GO" id="GO:0016491">
    <property type="term" value="F:oxidoreductase activity"/>
    <property type="evidence" value="ECO:0007669"/>
    <property type="project" value="InterPro"/>
</dbReference>
<evidence type="ECO:0000259" key="1">
    <source>
        <dbReference type="PROSITE" id="PS51352"/>
    </source>
</evidence>
<organism evidence="2 3">
    <name type="scientific">Ancylomarina salipaludis</name>
    <dbReference type="NCBI Taxonomy" id="2501299"/>
    <lineage>
        <taxon>Bacteria</taxon>
        <taxon>Pseudomonadati</taxon>
        <taxon>Bacteroidota</taxon>
        <taxon>Bacteroidia</taxon>
        <taxon>Marinilabiliales</taxon>
        <taxon>Marinifilaceae</taxon>
        <taxon>Ancylomarina</taxon>
    </lineage>
</organism>
<dbReference type="SUPFAM" id="SSF52833">
    <property type="entry name" value="Thioredoxin-like"/>
    <property type="match status" value="1"/>
</dbReference>
<feature type="domain" description="Thioredoxin" evidence="1">
    <location>
        <begin position="5"/>
        <end position="159"/>
    </location>
</feature>
<dbReference type="OrthoDB" id="9809746at2"/>
<dbReference type="InterPro" id="IPR013766">
    <property type="entry name" value="Thioredoxin_domain"/>
</dbReference>
<dbReference type="InterPro" id="IPR013740">
    <property type="entry name" value="Redoxin"/>
</dbReference>
<protein>
    <submittedName>
        <fullName evidence="2">Thioredoxin family protein</fullName>
    </submittedName>
</protein>
<dbReference type="RefSeq" id="WP_129255724.1">
    <property type="nucleotide sequence ID" value="NZ_SAXA01000022.1"/>
</dbReference>
<reference evidence="2 3" key="1">
    <citation type="submission" date="2019-01" db="EMBL/GenBank/DDBJ databases">
        <title>Ancylomarina salipaludis sp. nov., isolated from a salt marsh.</title>
        <authorList>
            <person name="Yoon J.-H."/>
        </authorList>
    </citation>
    <scope>NUCLEOTIDE SEQUENCE [LARGE SCALE GENOMIC DNA]</scope>
    <source>
        <strain evidence="2 3">SHSM-M15</strain>
    </source>
</reference>
<dbReference type="InterPro" id="IPR047262">
    <property type="entry name" value="PRX-like1"/>
</dbReference>
<dbReference type="EMBL" id="SAXA01000022">
    <property type="protein sequence ID" value="RXQ87780.1"/>
    <property type="molecule type" value="Genomic_DNA"/>
</dbReference>
<dbReference type="PANTHER" id="PTHR43640:SF1">
    <property type="entry name" value="THIOREDOXIN-DEPENDENT PEROXIREDOXIN"/>
    <property type="match status" value="1"/>
</dbReference>
<dbReference type="CDD" id="cd02969">
    <property type="entry name" value="PRX_like1"/>
    <property type="match status" value="1"/>
</dbReference>
<dbReference type="Pfam" id="PF08534">
    <property type="entry name" value="Redoxin"/>
    <property type="match status" value="1"/>
</dbReference>
<evidence type="ECO:0000313" key="2">
    <source>
        <dbReference type="EMBL" id="RXQ87780.1"/>
    </source>
</evidence>
<dbReference type="PROSITE" id="PS51352">
    <property type="entry name" value="THIOREDOXIN_2"/>
    <property type="match status" value="1"/>
</dbReference>
<evidence type="ECO:0000313" key="3">
    <source>
        <dbReference type="Proteomes" id="UP000289703"/>
    </source>
</evidence>
<accession>A0A4Q1JIY5</accession>
<dbReference type="InterPro" id="IPR036249">
    <property type="entry name" value="Thioredoxin-like_sf"/>
</dbReference>
<proteinExistence type="predicted"/>
<name>A0A4Q1JIY5_9BACT</name>
<keyword evidence="3" id="KW-1185">Reference proteome</keyword>
<dbReference type="Gene3D" id="3.40.30.10">
    <property type="entry name" value="Glutaredoxin"/>
    <property type="match status" value="1"/>
</dbReference>
<comment type="caution">
    <text evidence="2">The sequence shown here is derived from an EMBL/GenBank/DDBJ whole genome shotgun (WGS) entry which is preliminary data.</text>
</comment>